<evidence type="ECO:0000259" key="5">
    <source>
        <dbReference type="PROSITE" id="PS50106"/>
    </source>
</evidence>
<gene>
    <name evidence="6" type="ORF">E1263_40245</name>
</gene>
<keyword evidence="1" id="KW-0645">Protease</keyword>
<feature type="compositionally biased region" description="Low complexity" evidence="3">
    <location>
        <begin position="363"/>
        <end position="372"/>
    </location>
</feature>
<dbReference type="SUPFAM" id="SSF50494">
    <property type="entry name" value="Trypsin-like serine proteases"/>
    <property type="match status" value="1"/>
</dbReference>
<dbReference type="Pfam" id="PF17820">
    <property type="entry name" value="PDZ_6"/>
    <property type="match status" value="1"/>
</dbReference>
<feature type="compositionally biased region" description="Low complexity" evidence="3">
    <location>
        <begin position="80"/>
        <end position="107"/>
    </location>
</feature>
<keyword evidence="2" id="KW-0378">Hydrolase</keyword>
<keyword evidence="4" id="KW-1133">Transmembrane helix</keyword>
<dbReference type="InterPro" id="IPR001478">
    <property type="entry name" value="PDZ"/>
</dbReference>
<evidence type="ECO:0000256" key="4">
    <source>
        <dbReference type="SAM" id="Phobius"/>
    </source>
</evidence>
<dbReference type="Proteomes" id="UP000295124">
    <property type="component" value="Unassembled WGS sequence"/>
</dbReference>
<dbReference type="PROSITE" id="PS50106">
    <property type="entry name" value="PDZ"/>
    <property type="match status" value="1"/>
</dbReference>
<dbReference type="GO" id="GO:0006508">
    <property type="term" value="P:proteolysis"/>
    <property type="evidence" value="ECO:0007669"/>
    <property type="project" value="UniProtKB-KW"/>
</dbReference>
<feature type="compositionally biased region" description="Low complexity" evidence="3">
    <location>
        <begin position="379"/>
        <end position="390"/>
    </location>
</feature>
<dbReference type="PRINTS" id="PR00834">
    <property type="entry name" value="PROTEASES2C"/>
</dbReference>
<evidence type="ECO:0000256" key="1">
    <source>
        <dbReference type="ARBA" id="ARBA00022670"/>
    </source>
</evidence>
<feature type="region of interest" description="Disordered" evidence="3">
    <location>
        <begin position="331"/>
        <end position="435"/>
    </location>
</feature>
<evidence type="ECO:0000313" key="6">
    <source>
        <dbReference type="EMBL" id="TDD44708.1"/>
    </source>
</evidence>
<dbReference type="PANTHER" id="PTHR43343">
    <property type="entry name" value="PEPTIDASE S12"/>
    <property type="match status" value="1"/>
</dbReference>
<reference evidence="6 7" key="1">
    <citation type="submission" date="2019-03" db="EMBL/GenBank/DDBJ databases">
        <title>Draft genome sequences of novel Actinobacteria.</title>
        <authorList>
            <person name="Sahin N."/>
            <person name="Ay H."/>
            <person name="Saygin H."/>
        </authorList>
    </citation>
    <scope>NUCLEOTIDE SEQUENCE [LARGE SCALE GENOMIC DNA]</scope>
    <source>
        <strain evidence="6 7">JCM 13523</strain>
    </source>
</reference>
<dbReference type="GO" id="GO:0004252">
    <property type="term" value="F:serine-type endopeptidase activity"/>
    <property type="evidence" value="ECO:0007669"/>
    <property type="project" value="InterPro"/>
</dbReference>
<dbReference type="PANTHER" id="PTHR43343:SF3">
    <property type="entry name" value="PROTEASE DO-LIKE 8, CHLOROPLASTIC"/>
    <property type="match status" value="1"/>
</dbReference>
<dbReference type="Gene3D" id="2.40.10.120">
    <property type="match status" value="1"/>
</dbReference>
<dbReference type="OrthoDB" id="73775at2"/>
<keyword evidence="7" id="KW-1185">Reference proteome</keyword>
<dbReference type="Gene3D" id="2.30.42.10">
    <property type="match status" value="1"/>
</dbReference>
<feature type="compositionally biased region" description="Low complexity" evidence="3">
    <location>
        <begin position="47"/>
        <end position="57"/>
    </location>
</feature>
<protein>
    <submittedName>
        <fullName evidence="6">PDZ domain-containing protein</fullName>
    </submittedName>
</protein>
<feature type="compositionally biased region" description="Gly residues" evidence="3">
    <location>
        <begin position="391"/>
        <end position="403"/>
    </location>
</feature>
<feature type="domain" description="PDZ" evidence="5">
    <location>
        <begin position="455"/>
        <end position="511"/>
    </location>
</feature>
<organism evidence="6 7">
    <name type="scientific">Kribbella antibiotica</name>
    <dbReference type="NCBI Taxonomy" id="190195"/>
    <lineage>
        <taxon>Bacteria</taxon>
        <taxon>Bacillati</taxon>
        <taxon>Actinomycetota</taxon>
        <taxon>Actinomycetes</taxon>
        <taxon>Propionibacteriales</taxon>
        <taxon>Kribbellaceae</taxon>
        <taxon>Kribbella</taxon>
    </lineage>
</organism>
<dbReference type="Pfam" id="PF13365">
    <property type="entry name" value="Trypsin_2"/>
    <property type="match status" value="1"/>
</dbReference>
<keyword evidence="4" id="KW-0812">Transmembrane</keyword>
<evidence type="ECO:0000256" key="2">
    <source>
        <dbReference type="ARBA" id="ARBA00022801"/>
    </source>
</evidence>
<dbReference type="InterPro" id="IPR009003">
    <property type="entry name" value="Peptidase_S1_PA"/>
</dbReference>
<dbReference type="InterPro" id="IPR041489">
    <property type="entry name" value="PDZ_6"/>
</dbReference>
<proteinExistence type="predicted"/>
<feature type="region of interest" description="Disordered" evidence="3">
    <location>
        <begin position="1"/>
        <end position="112"/>
    </location>
</feature>
<comment type="caution">
    <text evidence="6">The sequence shown here is derived from an EMBL/GenBank/DDBJ whole genome shotgun (WGS) entry which is preliminary data.</text>
</comment>
<sequence>MSDGAGQQDDKQTQEPGPVQGPSPEWNGPQAEQEAPRPAIPLPPGPQYQQPVASQPVPQQPVPNQPVHQQGWQNPGWQLPGAPVQGPQYGQYPQYPQQPQLPAPYAGWHGGGGYPPVPGQVIGVGPDQPPRKKKRRLLAAGAMSIAALLVAGSVAWGIDQQVGGTHGSQLSQTQFDPASVASKVSPGLVNINTVLGLENAKAAGTGIVLTSDGVILTNHHVIEGATSITVTNVGNGKTYVASVVGYDENHDIAVLKLKDASGLETAKIGNSDNVKVGDKVVGIGNAGGKGGTPTYAAGQITALNQAITATDSNGQDPENLKSLLQTDANIQAGQSGGPLANANGEVVGVDTAGNNGGQGQGSPGQTSAGTGTKPNPQLAADGDPYAPAPGDGSGFGQGDGQGNGFPQDNPYGGQGQGNGGQGQGGQGSSAGPQGYAIPINEAMDIAKKIQSGQESADIHIGADPLLGVSILPNAGVQGAAIQDVIPQGKADEAGITAGDVITSFDGKPVTSPETLSELLDQHHPGDKVEVAWTDQQGKSHKATIELITGPVR</sequence>
<dbReference type="RefSeq" id="WP_132177361.1">
    <property type="nucleotide sequence ID" value="NZ_SMKX01000228.1"/>
</dbReference>
<dbReference type="SUPFAM" id="SSF50156">
    <property type="entry name" value="PDZ domain-like"/>
    <property type="match status" value="1"/>
</dbReference>
<dbReference type="InterPro" id="IPR051201">
    <property type="entry name" value="Chloro_Bact_Ser_Proteases"/>
</dbReference>
<keyword evidence="4" id="KW-0472">Membrane</keyword>
<dbReference type="InterPro" id="IPR001940">
    <property type="entry name" value="Peptidase_S1C"/>
</dbReference>
<name>A0A4R4YIH0_9ACTN</name>
<dbReference type="SMART" id="SM00228">
    <property type="entry name" value="PDZ"/>
    <property type="match status" value="1"/>
</dbReference>
<dbReference type="EMBL" id="SMKX01000228">
    <property type="protein sequence ID" value="TDD44708.1"/>
    <property type="molecule type" value="Genomic_DNA"/>
</dbReference>
<dbReference type="AlphaFoldDB" id="A0A4R4YIH0"/>
<accession>A0A4R4YIH0</accession>
<dbReference type="InterPro" id="IPR036034">
    <property type="entry name" value="PDZ_sf"/>
</dbReference>
<evidence type="ECO:0000256" key="3">
    <source>
        <dbReference type="SAM" id="MobiDB-lite"/>
    </source>
</evidence>
<feature type="compositionally biased region" description="Gly residues" evidence="3">
    <location>
        <begin position="412"/>
        <end position="428"/>
    </location>
</feature>
<feature type="transmembrane region" description="Helical" evidence="4">
    <location>
        <begin position="137"/>
        <end position="158"/>
    </location>
</feature>
<evidence type="ECO:0000313" key="7">
    <source>
        <dbReference type="Proteomes" id="UP000295124"/>
    </source>
</evidence>